<name>A0A1I6UMH5_9BACL</name>
<dbReference type="RefSeq" id="WP_091839613.1">
    <property type="nucleotide sequence ID" value="NZ_FPAA01000018.1"/>
</dbReference>
<dbReference type="Proteomes" id="UP000198660">
    <property type="component" value="Unassembled WGS sequence"/>
</dbReference>
<protein>
    <submittedName>
        <fullName evidence="2">Uncharacterized protein</fullName>
    </submittedName>
</protein>
<gene>
    <name evidence="2" type="ORF">SAMN05444972_11819</name>
</gene>
<sequence>MSNDVLFDCSQFVSFNTDDSCVVDDLKADLKKLEFEKIKIKAEIDNVKLQYYQEEWLEYVFEMVDLEFLGYLQSNEWPQQNEVPVPIEKLISVLKNYVDLKLIRDLKIMFVGCAPEKKNEKWVSRVRVTSDKIIDELYENQFETVIILEVD</sequence>
<evidence type="ECO:0000313" key="3">
    <source>
        <dbReference type="Proteomes" id="UP000198660"/>
    </source>
</evidence>
<proteinExistence type="predicted"/>
<organism evidence="2 3">
    <name type="scientific">Marininema halotolerans</name>
    <dbReference type="NCBI Taxonomy" id="1155944"/>
    <lineage>
        <taxon>Bacteria</taxon>
        <taxon>Bacillati</taxon>
        <taxon>Bacillota</taxon>
        <taxon>Bacilli</taxon>
        <taxon>Bacillales</taxon>
        <taxon>Thermoactinomycetaceae</taxon>
        <taxon>Marininema</taxon>
    </lineage>
</organism>
<keyword evidence="1" id="KW-0175">Coiled coil</keyword>
<dbReference type="OrthoDB" id="6637514at2"/>
<evidence type="ECO:0000313" key="2">
    <source>
        <dbReference type="EMBL" id="SFT02487.1"/>
    </source>
</evidence>
<dbReference type="EMBL" id="FPAA01000018">
    <property type="protein sequence ID" value="SFT02487.1"/>
    <property type="molecule type" value="Genomic_DNA"/>
</dbReference>
<reference evidence="3" key="1">
    <citation type="submission" date="2016-10" db="EMBL/GenBank/DDBJ databases">
        <authorList>
            <person name="Varghese N."/>
            <person name="Submissions S."/>
        </authorList>
    </citation>
    <scope>NUCLEOTIDE SEQUENCE [LARGE SCALE GENOMIC DNA]</scope>
    <source>
        <strain evidence="3">DSM 45789</strain>
    </source>
</reference>
<feature type="coiled-coil region" evidence="1">
    <location>
        <begin position="23"/>
        <end position="50"/>
    </location>
</feature>
<keyword evidence="3" id="KW-1185">Reference proteome</keyword>
<dbReference type="AlphaFoldDB" id="A0A1I6UMH5"/>
<accession>A0A1I6UMH5</accession>
<evidence type="ECO:0000256" key="1">
    <source>
        <dbReference type="SAM" id="Coils"/>
    </source>
</evidence>